<keyword evidence="5 6" id="KW-0012">Acyltransferase</keyword>
<dbReference type="SUPFAM" id="SSF51230">
    <property type="entry name" value="Single hybrid motif"/>
    <property type="match status" value="1"/>
</dbReference>
<evidence type="ECO:0000313" key="8">
    <source>
        <dbReference type="EMBL" id="PKQ27684.1"/>
    </source>
</evidence>
<dbReference type="GO" id="GO:0005737">
    <property type="term" value="C:cytoplasm"/>
    <property type="evidence" value="ECO:0007669"/>
    <property type="project" value="TreeGrafter"/>
</dbReference>
<evidence type="ECO:0000313" key="9">
    <source>
        <dbReference type="Proteomes" id="UP000233654"/>
    </source>
</evidence>
<evidence type="ECO:0000259" key="7">
    <source>
        <dbReference type="PROSITE" id="PS50968"/>
    </source>
</evidence>
<dbReference type="CDD" id="cd06849">
    <property type="entry name" value="lipoyl_domain"/>
    <property type="match status" value="1"/>
</dbReference>
<dbReference type="PROSITE" id="PS50968">
    <property type="entry name" value="BIOTINYL_LIPOYL"/>
    <property type="match status" value="1"/>
</dbReference>
<comment type="caution">
    <text evidence="8">The sequence shown here is derived from an EMBL/GenBank/DDBJ whole genome shotgun (WGS) entry which is preliminary data.</text>
</comment>
<dbReference type="InterPro" id="IPR011053">
    <property type="entry name" value="Single_hybrid_motif"/>
</dbReference>
<dbReference type="Gene3D" id="3.30.559.10">
    <property type="entry name" value="Chloramphenicol acetyltransferase-like domain"/>
    <property type="match status" value="1"/>
</dbReference>
<dbReference type="EMBL" id="PHEX01000064">
    <property type="protein sequence ID" value="PKQ27684.1"/>
    <property type="molecule type" value="Genomic_DNA"/>
</dbReference>
<evidence type="ECO:0000256" key="4">
    <source>
        <dbReference type="ARBA" id="ARBA00022823"/>
    </source>
</evidence>
<evidence type="ECO:0000256" key="5">
    <source>
        <dbReference type="ARBA" id="ARBA00023315"/>
    </source>
</evidence>
<comment type="similarity">
    <text evidence="2 6">Belongs to the 2-oxoacid dehydrogenase family.</text>
</comment>
<evidence type="ECO:0000256" key="3">
    <source>
        <dbReference type="ARBA" id="ARBA00022679"/>
    </source>
</evidence>
<dbReference type="Gene3D" id="2.40.50.100">
    <property type="match status" value="1"/>
</dbReference>
<keyword evidence="4 6" id="KW-0450">Lipoyl</keyword>
<comment type="cofactor">
    <cofactor evidence="1 6">
        <name>(R)-lipoate</name>
        <dbReference type="ChEBI" id="CHEBI:83088"/>
    </cofactor>
</comment>
<dbReference type="EC" id="2.3.1.-" evidence="6"/>
<sequence length="371" mass="39922">MATPIHVPRINNNDDEVKILAFDVAIGAKVMAEQIIGQVETDKAVLDVTAPVNGYVLGFVGQPEEVVKVGSVMLWLGETAEEAIPEITTDAVGKTGSHASLITAKARIMLAQHGLQVGQIPAIDGRITVEAVERYLSQHGLAGTKIGANVAVAGIPTESLPEISGSPVDLTREEKGMAATVAWHRDFAVPGYIEIDYDLAFWAEYAKRFQEEKGLLMPPLLPLMASRLVEIAREVPRLNATFVGNKRYEYDSVNLGFTIQAGESLYLAVVRNAQELDQLGFVNSLGDVLRRATGHNLRESEASGATIGFSSMERWKVTRHIPILPPHTALMVAHAAGQGGRGVLGASYDHRVLNGGQVVAALKKLAQPKKD</sequence>
<evidence type="ECO:0000256" key="1">
    <source>
        <dbReference type="ARBA" id="ARBA00001938"/>
    </source>
</evidence>
<name>A0A2N3G531_9ACTN</name>
<gene>
    <name evidence="8" type="ORF">CVT63_06665</name>
</gene>
<evidence type="ECO:0000256" key="6">
    <source>
        <dbReference type="RuleBase" id="RU003423"/>
    </source>
</evidence>
<accession>A0A2N3G531</accession>
<organism evidence="8 9">
    <name type="scientific">Candidatus Anoxymicrobium japonicum</name>
    <dbReference type="NCBI Taxonomy" id="2013648"/>
    <lineage>
        <taxon>Bacteria</taxon>
        <taxon>Bacillati</taxon>
        <taxon>Actinomycetota</taxon>
        <taxon>Candidatus Geothermincolia</taxon>
        <taxon>Candidatus Geothermincolales</taxon>
        <taxon>Candidatus Anoxymicrobiaceae</taxon>
        <taxon>Candidatus Anoxymicrobium</taxon>
    </lineage>
</organism>
<dbReference type="InterPro" id="IPR050743">
    <property type="entry name" value="2-oxoacid_DH_E2_comp"/>
</dbReference>
<dbReference type="InterPro" id="IPR003016">
    <property type="entry name" value="2-oxoA_DH_lipoyl-BS"/>
</dbReference>
<keyword evidence="3 6" id="KW-0808">Transferase</keyword>
<dbReference type="Pfam" id="PF00364">
    <property type="entry name" value="Biotin_lipoyl"/>
    <property type="match status" value="1"/>
</dbReference>
<dbReference type="Proteomes" id="UP000233654">
    <property type="component" value="Unassembled WGS sequence"/>
</dbReference>
<dbReference type="PROSITE" id="PS00189">
    <property type="entry name" value="LIPOYL"/>
    <property type="match status" value="1"/>
</dbReference>
<dbReference type="InterPro" id="IPR023213">
    <property type="entry name" value="CAT-like_dom_sf"/>
</dbReference>
<dbReference type="GO" id="GO:0016407">
    <property type="term" value="F:acetyltransferase activity"/>
    <property type="evidence" value="ECO:0007669"/>
    <property type="project" value="TreeGrafter"/>
</dbReference>
<dbReference type="SUPFAM" id="SSF52777">
    <property type="entry name" value="CoA-dependent acyltransferases"/>
    <property type="match status" value="1"/>
</dbReference>
<dbReference type="InterPro" id="IPR000089">
    <property type="entry name" value="Biotin_lipoyl"/>
</dbReference>
<reference evidence="8 9" key="1">
    <citation type="journal article" date="2017" name="ISME J.">
        <title>Potential for microbial H2 and metal transformations associated with novel bacteria and archaea in deep terrestrial subsurface sediments.</title>
        <authorList>
            <person name="Hernsdorf A.W."/>
            <person name="Amano Y."/>
            <person name="Miyakawa K."/>
            <person name="Ise K."/>
            <person name="Suzuki Y."/>
            <person name="Anantharaman K."/>
            <person name="Probst A."/>
            <person name="Burstein D."/>
            <person name="Thomas B.C."/>
            <person name="Banfield J.F."/>
        </authorList>
    </citation>
    <scope>NUCLEOTIDE SEQUENCE [LARGE SCALE GENOMIC DNA]</scope>
    <source>
        <strain evidence="8">HGW-Actinobacteria-3</strain>
    </source>
</reference>
<evidence type="ECO:0000256" key="2">
    <source>
        <dbReference type="ARBA" id="ARBA00007317"/>
    </source>
</evidence>
<feature type="domain" description="Lipoyl-binding" evidence="7">
    <location>
        <begin position="2"/>
        <end position="77"/>
    </location>
</feature>
<protein>
    <recommendedName>
        <fullName evidence="6">Dihydrolipoamide acetyltransferase component of pyruvate dehydrogenase complex</fullName>
        <ecNumber evidence="6">2.3.1.-</ecNumber>
    </recommendedName>
</protein>
<dbReference type="GO" id="GO:0031405">
    <property type="term" value="F:lipoic acid binding"/>
    <property type="evidence" value="ECO:0007669"/>
    <property type="project" value="TreeGrafter"/>
</dbReference>
<dbReference type="PANTHER" id="PTHR43178">
    <property type="entry name" value="DIHYDROLIPOAMIDE ACETYLTRANSFERASE COMPONENT OF PYRUVATE DEHYDROGENASE COMPLEX"/>
    <property type="match status" value="1"/>
</dbReference>
<dbReference type="Pfam" id="PF00198">
    <property type="entry name" value="2-oxoacid_dh"/>
    <property type="match status" value="1"/>
</dbReference>
<proteinExistence type="inferred from homology"/>
<dbReference type="PANTHER" id="PTHR43178:SF12">
    <property type="entry name" value="DIHYDROLIPOAMIDE ACETYLTRANSFERASE COMPONENT OF PYRUVATE DEHYDROGENASE COMPLEX"/>
    <property type="match status" value="1"/>
</dbReference>
<dbReference type="InterPro" id="IPR001078">
    <property type="entry name" value="2-oxoacid_DH_actylTfrase"/>
</dbReference>
<dbReference type="AlphaFoldDB" id="A0A2N3G531"/>